<dbReference type="InterPro" id="IPR002641">
    <property type="entry name" value="PNPLA_dom"/>
</dbReference>
<feature type="active site" description="Proton acceptor" evidence="2">
    <location>
        <position position="183"/>
    </location>
</feature>
<dbReference type="OrthoDB" id="194358at2759"/>
<dbReference type="CDD" id="cd07199">
    <property type="entry name" value="Pat17_PNPLA8_PNPLA9_like"/>
    <property type="match status" value="1"/>
</dbReference>
<keyword evidence="5" id="KW-1185">Reference proteome</keyword>
<feature type="active site" description="Nucleophile" evidence="2">
    <location>
        <position position="41"/>
    </location>
</feature>
<keyword evidence="1 2" id="KW-0443">Lipid metabolism</keyword>
<dbReference type="AlphaFoldDB" id="A0A1V6SHS4"/>
<reference evidence="5" key="1">
    <citation type="journal article" date="2017" name="Nat. Microbiol.">
        <title>Global analysis of biosynthetic gene clusters reveals vast potential of secondary metabolite production in Penicillium species.</title>
        <authorList>
            <person name="Nielsen J.C."/>
            <person name="Grijseels S."/>
            <person name="Prigent S."/>
            <person name="Ji B."/>
            <person name="Dainat J."/>
            <person name="Nielsen K.F."/>
            <person name="Frisvad J.C."/>
            <person name="Workman M."/>
            <person name="Nielsen J."/>
        </authorList>
    </citation>
    <scope>NUCLEOTIDE SEQUENCE [LARGE SCALE GENOMIC DNA]</scope>
    <source>
        <strain evidence="5">IBT 24891</strain>
    </source>
</reference>
<proteinExistence type="predicted"/>
<dbReference type="EMBL" id="MLKD01000053">
    <property type="protein sequence ID" value="OQE13585.1"/>
    <property type="molecule type" value="Genomic_DNA"/>
</dbReference>
<feature type="short sequence motif" description="DGA/G" evidence="2">
    <location>
        <begin position="183"/>
        <end position="185"/>
    </location>
</feature>
<dbReference type="PANTHER" id="PTHR24185:SF8">
    <property type="entry name" value="PNPLA DOMAIN-CONTAINING PROTEIN"/>
    <property type="match status" value="1"/>
</dbReference>
<evidence type="ECO:0000259" key="3">
    <source>
        <dbReference type="PROSITE" id="PS51635"/>
    </source>
</evidence>
<organism evidence="4 5">
    <name type="scientific">Penicillium steckii</name>
    <dbReference type="NCBI Taxonomy" id="303698"/>
    <lineage>
        <taxon>Eukaryota</taxon>
        <taxon>Fungi</taxon>
        <taxon>Dikarya</taxon>
        <taxon>Ascomycota</taxon>
        <taxon>Pezizomycotina</taxon>
        <taxon>Eurotiomycetes</taxon>
        <taxon>Eurotiomycetidae</taxon>
        <taxon>Eurotiales</taxon>
        <taxon>Aspergillaceae</taxon>
        <taxon>Penicillium</taxon>
    </lineage>
</organism>
<dbReference type="Proteomes" id="UP000191285">
    <property type="component" value="Unassembled WGS sequence"/>
</dbReference>
<dbReference type="GO" id="GO:0047499">
    <property type="term" value="F:calcium-independent phospholipase A2 activity"/>
    <property type="evidence" value="ECO:0007669"/>
    <property type="project" value="TreeGrafter"/>
</dbReference>
<evidence type="ECO:0000256" key="1">
    <source>
        <dbReference type="ARBA" id="ARBA00023098"/>
    </source>
</evidence>
<dbReference type="PROSITE" id="PS51635">
    <property type="entry name" value="PNPLA"/>
    <property type="match status" value="1"/>
</dbReference>
<dbReference type="STRING" id="303698.A0A1V6SHS4"/>
<name>A0A1V6SHS4_9EURO</name>
<evidence type="ECO:0000256" key="2">
    <source>
        <dbReference type="PROSITE-ProRule" id="PRU01161"/>
    </source>
</evidence>
<sequence length="420" mass="46325">MSLDGGGIRGIIQLGLLKTLEKKLGPAISLIYIIDLWAGISVGALNEMDLVLNNLSADKCFEKFTEFAKKVFEFEKTPIYGNFKWVRILSGILKDGKYDAEGLEEILKHGLSLYRRIFDFGTTSGISSRICIIASWVSDGKACVLANYRGIGIRPAESAVRCSVAAPGFFKTKDLSGFGPLQDGGVRANNSMSIALRESNVIWRSARGYDLFISVGTGFTDPKLVLDNHSSGNPFRDAAVSRLFRVTMFSPTMDGEQAFQEALNYVPDNMMGSIFRLNQAVDCPLPRLDELEKLEVLRGMTYNVPDDLASAVLVTGCFFFELDEFPTPQNGSYHCQGSILCRTQHPRSIVSRVIEGFPGGSYQTSRGYNLGLLGEDNGCRECGYYRKKVSFFVKSLEEVISIKIANSAFRRTIGGFPVSM</sequence>
<feature type="short sequence motif" description="GXGXXG" evidence="2">
    <location>
        <begin position="5"/>
        <end position="10"/>
    </location>
</feature>
<dbReference type="Pfam" id="PF01734">
    <property type="entry name" value="Patatin"/>
    <property type="match status" value="1"/>
</dbReference>
<evidence type="ECO:0000313" key="4">
    <source>
        <dbReference type="EMBL" id="OQE13585.1"/>
    </source>
</evidence>
<dbReference type="Gene3D" id="3.40.1090.10">
    <property type="entry name" value="Cytosolic phospholipase A2 catalytic domain"/>
    <property type="match status" value="1"/>
</dbReference>
<keyword evidence="2" id="KW-0378">Hydrolase</keyword>
<dbReference type="SUPFAM" id="SSF52151">
    <property type="entry name" value="FabD/lysophospholipase-like"/>
    <property type="match status" value="1"/>
</dbReference>
<dbReference type="GO" id="GO:0016042">
    <property type="term" value="P:lipid catabolic process"/>
    <property type="evidence" value="ECO:0007669"/>
    <property type="project" value="UniProtKB-UniRule"/>
</dbReference>
<dbReference type="PANTHER" id="PTHR24185">
    <property type="entry name" value="CALCIUM-INDEPENDENT PHOSPHOLIPASE A2-GAMMA"/>
    <property type="match status" value="1"/>
</dbReference>
<comment type="caution">
    <text evidence="4">The sequence shown here is derived from an EMBL/GenBank/DDBJ whole genome shotgun (WGS) entry which is preliminary data.</text>
</comment>
<feature type="domain" description="PNPLA" evidence="3">
    <location>
        <begin position="1"/>
        <end position="196"/>
    </location>
</feature>
<gene>
    <name evidence="4" type="ORF">PENSTE_c053G00066</name>
</gene>
<dbReference type="GO" id="GO:0016020">
    <property type="term" value="C:membrane"/>
    <property type="evidence" value="ECO:0007669"/>
    <property type="project" value="TreeGrafter"/>
</dbReference>
<feature type="short sequence motif" description="GXSXG" evidence="2">
    <location>
        <begin position="39"/>
        <end position="43"/>
    </location>
</feature>
<dbReference type="InterPro" id="IPR016035">
    <property type="entry name" value="Acyl_Trfase/lysoPLipase"/>
</dbReference>
<protein>
    <recommendedName>
        <fullName evidence="3">PNPLA domain-containing protein</fullName>
    </recommendedName>
</protein>
<dbReference type="GO" id="GO:0046486">
    <property type="term" value="P:glycerolipid metabolic process"/>
    <property type="evidence" value="ECO:0007669"/>
    <property type="project" value="UniProtKB-ARBA"/>
</dbReference>
<accession>A0A1V6SHS4</accession>
<keyword evidence="2" id="KW-0442">Lipid degradation</keyword>
<dbReference type="GO" id="GO:0019369">
    <property type="term" value="P:arachidonate metabolic process"/>
    <property type="evidence" value="ECO:0007669"/>
    <property type="project" value="TreeGrafter"/>
</dbReference>
<evidence type="ECO:0000313" key="5">
    <source>
        <dbReference type="Proteomes" id="UP000191285"/>
    </source>
</evidence>